<dbReference type="STRING" id="40998.A0A2P7YC51"/>
<protein>
    <submittedName>
        <fullName evidence="7">Acyl-CoA dehydrogenase family member 11</fullName>
    </submittedName>
</protein>
<evidence type="ECO:0000256" key="2">
    <source>
        <dbReference type="ARBA" id="ARBA00022630"/>
    </source>
</evidence>
<comment type="caution">
    <text evidence="7">The sequence shown here is derived from an EMBL/GenBank/DDBJ whole genome shotgun (WGS) entry which is preliminary data.</text>
</comment>
<dbReference type="Pfam" id="PF18158">
    <property type="entry name" value="AidB_N"/>
    <property type="match status" value="1"/>
</dbReference>
<dbReference type="InterPro" id="IPR052904">
    <property type="entry name" value="Acyl-CoA_dehydrogenase-like"/>
</dbReference>
<dbReference type="GO" id="GO:0003995">
    <property type="term" value="F:acyl-CoA dehydrogenase activity"/>
    <property type="evidence" value="ECO:0007669"/>
    <property type="project" value="TreeGrafter"/>
</dbReference>
<dbReference type="InterPro" id="IPR041504">
    <property type="entry name" value="AidB_N"/>
</dbReference>
<keyword evidence="8" id="KW-1185">Reference proteome</keyword>
<dbReference type="Gene3D" id="1.20.140.10">
    <property type="entry name" value="Butyryl-CoA Dehydrogenase, subunit A, domain 3"/>
    <property type="match status" value="1"/>
</dbReference>
<comment type="similarity">
    <text evidence="1">Belongs to the acyl-CoA dehydrogenase family.</text>
</comment>
<gene>
    <name evidence="7" type="ORF">B9Z65_7446</name>
</gene>
<evidence type="ECO:0000313" key="8">
    <source>
        <dbReference type="Proteomes" id="UP000243723"/>
    </source>
</evidence>
<dbReference type="SUPFAM" id="SSF56645">
    <property type="entry name" value="Acyl-CoA dehydrogenase NM domain-like"/>
    <property type="match status" value="1"/>
</dbReference>
<keyword evidence="2" id="KW-0285">Flavoprotein</keyword>
<reference evidence="7 8" key="1">
    <citation type="submission" date="2017-05" db="EMBL/GenBank/DDBJ databases">
        <title>Draft genome sequence of Elsinoe australis.</title>
        <authorList>
            <person name="Cheng Q."/>
        </authorList>
    </citation>
    <scope>NUCLEOTIDE SEQUENCE [LARGE SCALE GENOMIC DNA]</scope>
    <source>
        <strain evidence="7 8">NL1</strain>
    </source>
</reference>
<proteinExistence type="inferred from homology"/>
<organism evidence="7 8">
    <name type="scientific">Elsinoe australis</name>
    <dbReference type="NCBI Taxonomy" id="40998"/>
    <lineage>
        <taxon>Eukaryota</taxon>
        <taxon>Fungi</taxon>
        <taxon>Dikarya</taxon>
        <taxon>Ascomycota</taxon>
        <taxon>Pezizomycotina</taxon>
        <taxon>Dothideomycetes</taxon>
        <taxon>Dothideomycetidae</taxon>
        <taxon>Myriangiales</taxon>
        <taxon>Elsinoaceae</taxon>
        <taxon>Elsinoe</taxon>
    </lineage>
</organism>
<feature type="compositionally biased region" description="Basic and acidic residues" evidence="4">
    <location>
        <begin position="427"/>
        <end position="439"/>
    </location>
</feature>
<dbReference type="InterPro" id="IPR036250">
    <property type="entry name" value="AcylCo_DH-like_C"/>
</dbReference>
<dbReference type="InterPro" id="IPR009100">
    <property type="entry name" value="AcylCoA_DH/oxidase_NM_dom_sf"/>
</dbReference>
<feature type="domain" description="Acyl-CoA dehydrogenase/oxidase C-terminal" evidence="5">
    <location>
        <begin position="455"/>
        <end position="521"/>
    </location>
</feature>
<evidence type="ECO:0000313" key="7">
    <source>
        <dbReference type="EMBL" id="PSK33559.1"/>
    </source>
</evidence>
<feature type="domain" description="Adaptive response protein AidB N-terminal" evidence="6">
    <location>
        <begin position="59"/>
        <end position="167"/>
    </location>
</feature>
<dbReference type="PANTHER" id="PTHR42707">
    <property type="entry name" value="ACYL-COA DEHYDROGENASE"/>
    <property type="match status" value="1"/>
</dbReference>
<dbReference type="PANTHER" id="PTHR42707:SF2">
    <property type="entry name" value="ACD11 DEHYDROGENASE"/>
    <property type="match status" value="1"/>
</dbReference>
<evidence type="ECO:0000256" key="1">
    <source>
        <dbReference type="ARBA" id="ARBA00009347"/>
    </source>
</evidence>
<sequence>MSRHADAHRRSQAAPPAIDVDLTTPPIHAARPSSGTEGFFQEPPRLINPYDDDFSFQRVLQQLSRFGALTLDPEILRLNSDAENNPPKLEQYDSFGRLKNLLITAEGWRTLTAIHHQEGLIALGYVNKYGPYDRLHQHLKTFLWSPSSGGVTCPAAMQDGAAALLTRLLANPTANNVNNETEQVLRSALTRLTSRDPTIAWTSGQWMTERPGGSDVRNTETLATFSPDTTPSPTRSTASDGLPLGPWSITGFKWFSSATDANMSVLLAKTPGYATPSLFFAPVRRTTTYPSTASPAPPKQTYNGIHPHRLKPKLGTRSLPTAELILHDLRAHLLGAEGQGVKEISTVLNITRLHNAIGAVAAWSRALAVARAWSRVRSSGGRRLDQWPLHVRGLAGETVEYHVATLGAFWGVGLLGGSEHSAGSEGGKGRREEGEEGRGRLSPANGKDVLRLLRLVTPVLKAVTALKAIEGVRSRMEGMGGVGYIENVEVEINLAKLYRDTNILSIWEGTTDVMGLDVVRVLKGRDGKEVLGALKMWVETVSKEWKEGQLVVQARDLVKRRVEELTALVARDVEQVTYEAKRLLELIFDIIGAVLVVEDALSDRNDRVMRMAERWMSARVERTQSSGWRECAAVDRQIVFGVDSTSSKL</sequence>
<dbReference type="SUPFAM" id="SSF47203">
    <property type="entry name" value="Acyl-CoA dehydrogenase C-terminal domain-like"/>
    <property type="match status" value="1"/>
</dbReference>
<dbReference type="Gene3D" id="6.10.250.600">
    <property type="match status" value="1"/>
</dbReference>
<evidence type="ECO:0000256" key="4">
    <source>
        <dbReference type="SAM" id="MobiDB-lite"/>
    </source>
</evidence>
<dbReference type="EMBL" id="NHZQ01000448">
    <property type="protein sequence ID" value="PSK33559.1"/>
    <property type="molecule type" value="Genomic_DNA"/>
</dbReference>
<accession>A0A2P7YC51</accession>
<dbReference type="Gene3D" id="2.40.110.20">
    <property type="match status" value="1"/>
</dbReference>
<evidence type="ECO:0000259" key="6">
    <source>
        <dbReference type="Pfam" id="PF18158"/>
    </source>
</evidence>
<dbReference type="OrthoDB" id="10251155at2759"/>
<evidence type="ECO:0000256" key="3">
    <source>
        <dbReference type="ARBA" id="ARBA00022827"/>
    </source>
</evidence>
<name>A0A2P7YC51_9PEZI</name>
<keyword evidence="3" id="KW-0274">FAD</keyword>
<feature type="region of interest" description="Disordered" evidence="4">
    <location>
        <begin position="289"/>
        <end position="311"/>
    </location>
</feature>
<dbReference type="InterPro" id="IPR009075">
    <property type="entry name" value="AcylCo_DH/oxidase_C"/>
</dbReference>
<dbReference type="Proteomes" id="UP000243723">
    <property type="component" value="Unassembled WGS sequence"/>
</dbReference>
<evidence type="ECO:0000259" key="5">
    <source>
        <dbReference type="Pfam" id="PF00441"/>
    </source>
</evidence>
<feature type="region of interest" description="Disordered" evidence="4">
    <location>
        <begin position="1"/>
        <end position="42"/>
    </location>
</feature>
<dbReference type="AlphaFoldDB" id="A0A2P7YC51"/>
<feature type="region of interest" description="Disordered" evidence="4">
    <location>
        <begin position="419"/>
        <end position="442"/>
    </location>
</feature>
<dbReference type="Pfam" id="PF00441">
    <property type="entry name" value="Acyl-CoA_dh_1"/>
    <property type="match status" value="1"/>
</dbReference>